<dbReference type="PANTHER" id="PTHR37423">
    <property type="entry name" value="SOLUBLE LYTIC MUREIN TRANSGLYCOSYLASE-RELATED"/>
    <property type="match status" value="1"/>
</dbReference>
<dbReference type="Gene3D" id="1.10.530.10">
    <property type="match status" value="1"/>
</dbReference>
<dbReference type="PANTHER" id="PTHR37423:SF2">
    <property type="entry name" value="MEMBRANE-BOUND LYTIC MUREIN TRANSGLYCOSYLASE C"/>
    <property type="match status" value="1"/>
</dbReference>
<sequence length="339" mass="37275">MNVHSFSHAQHGLRTLTGAPDPQRQKLEAAAEQFEALFLQQILKQMRKAGDVLSADNPMRSRDLDTMRDLYDEALADSMSSRGQTGIRDMLVKQLSGQQSATDEVDAAHMQASSLPRSASGAFQPLADTWRRGVDQISDIWERGSASFQNLVASVIKHESGGRVDAVSPKGARGLMQLMPDTAREMAAKLGIPYSESRLASDGDYNKRLGTAYLNNMLDRYQGSEVLALAAYNAGPGRVDQWLQTVGDPRGKQITEAEWIERIPFSETRNYTRSIMRDLREQASQSLQQKPGAADAGSVINQPERLNNSSDMVAFNTQRTVASAAFAQPIRIETKESAS</sequence>
<dbReference type="STRING" id="487184.SAMN05216421_3257"/>
<dbReference type="InterPro" id="IPR008258">
    <property type="entry name" value="Transglycosylase_SLT_dom_1"/>
</dbReference>
<feature type="region of interest" description="Disordered" evidence="3">
    <location>
        <begin position="283"/>
        <end position="303"/>
    </location>
</feature>
<evidence type="ECO:0000256" key="1">
    <source>
        <dbReference type="ARBA" id="ARBA00007734"/>
    </source>
</evidence>
<dbReference type="SUPFAM" id="SSF53955">
    <property type="entry name" value="Lysozyme-like"/>
    <property type="match status" value="1"/>
</dbReference>
<feature type="region of interest" description="Disordered" evidence="3">
    <location>
        <begin position="1"/>
        <end position="20"/>
    </location>
</feature>
<dbReference type="CDD" id="cd13401">
    <property type="entry name" value="Slt70-like"/>
    <property type="match status" value="1"/>
</dbReference>
<evidence type="ECO:0000313" key="6">
    <source>
        <dbReference type="EMBL" id="SDT24422.1"/>
    </source>
</evidence>
<evidence type="ECO:0000313" key="7">
    <source>
        <dbReference type="Proteomes" id="UP000243207"/>
    </source>
</evidence>
<evidence type="ECO:0000256" key="3">
    <source>
        <dbReference type="SAM" id="MobiDB-lite"/>
    </source>
</evidence>
<comment type="similarity">
    <text evidence="1">Belongs to the transglycosylase Slt family.</text>
</comment>
<dbReference type="Proteomes" id="UP000243207">
    <property type="component" value="Chromosome I"/>
</dbReference>
<dbReference type="OrthoDB" id="9815002at2"/>
<evidence type="ECO:0000256" key="2">
    <source>
        <dbReference type="ARBA" id="ARBA00022795"/>
    </source>
</evidence>
<feature type="domain" description="Flagellar protein FlgJ N-terminal" evidence="5">
    <location>
        <begin position="44"/>
        <end position="94"/>
    </location>
</feature>
<dbReference type="InterPro" id="IPR023346">
    <property type="entry name" value="Lysozyme-like_dom_sf"/>
</dbReference>
<dbReference type="InterPro" id="IPR019301">
    <property type="entry name" value="Flagellar_prot_FlgJ_N"/>
</dbReference>
<keyword evidence="2" id="KW-1005">Bacterial flagellum biogenesis</keyword>
<feature type="domain" description="Transglycosylase SLT" evidence="4">
    <location>
        <begin position="142"/>
        <end position="252"/>
    </location>
</feature>
<dbReference type="Pfam" id="PF10135">
    <property type="entry name" value="Rod-binding"/>
    <property type="match status" value="1"/>
</dbReference>
<organism evidence="6 7">
    <name type="scientific">Halopseudomonas xinjiangensis</name>
    <dbReference type="NCBI Taxonomy" id="487184"/>
    <lineage>
        <taxon>Bacteria</taxon>
        <taxon>Pseudomonadati</taxon>
        <taxon>Pseudomonadota</taxon>
        <taxon>Gammaproteobacteria</taxon>
        <taxon>Pseudomonadales</taxon>
        <taxon>Pseudomonadaceae</taxon>
        <taxon>Halopseudomonas</taxon>
    </lineage>
</organism>
<dbReference type="RefSeq" id="WP_093396947.1">
    <property type="nucleotide sequence ID" value="NZ_LT629736.1"/>
</dbReference>
<proteinExistence type="inferred from homology"/>
<protein>
    <submittedName>
        <fullName evidence="6">Soluble lytic murein transglycosylase</fullName>
    </submittedName>
</protein>
<evidence type="ECO:0000259" key="5">
    <source>
        <dbReference type="Pfam" id="PF10135"/>
    </source>
</evidence>
<accession>A0A1H1YSV9</accession>
<evidence type="ECO:0000259" key="4">
    <source>
        <dbReference type="Pfam" id="PF01464"/>
    </source>
</evidence>
<dbReference type="GO" id="GO:0044781">
    <property type="term" value="P:bacterial-type flagellum organization"/>
    <property type="evidence" value="ECO:0007669"/>
    <property type="project" value="UniProtKB-KW"/>
</dbReference>
<gene>
    <name evidence="6" type="ORF">SAMN05216421_3257</name>
</gene>
<keyword evidence="7" id="KW-1185">Reference proteome</keyword>
<dbReference type="Pfam" id="PF01464">
    <property type="entry name" value="SLT"/>
    <property type="match status" value="1"/>
</dbReference>
<dbReference type="EMBL" id="LT629736">
    <property type="protein sequence ID" value="SDT24422.1"/>
    <property type="molecule type" value="Genomic_DNA"/>
</dbReference>
<reference evidence="7" key="1">
    <citation type="submission" date="2016-10" db="EMBL/GenBank/DDBJ databases">
        <authorList>
            <person name="Varghese N."/>
            <person name="Submissions S."/>
        </authorList>
    </citation>
    <scope>NUCLEOTIDE SEQUENCE [LARGE SCALE GENOMIC DNA]</scope>
    <source>
        <strain evidence="7">NRRL B-51270</strain>
    </source>
</reference>
<dbReference type="AlphaFoldDB" id="A0A1H1YSV9"/>
<name>A0A1H1YSV9_9GAMM</name>